<dbReference type="EMBL" id="CP014859">
    <property type="protein sequence ID" value="AOS65929.1"/>
    <property type="molecule type" value="Genomic_DNA"/>
</dbReference>
<protein>
    <submittedName>
        <fullName evidence="2">Hemerythrin HHE cation binding domain-containing protein</fullName>
    </submittedName>
</protein>
<organism evidence="2 3">
    <name type="scientific">Actinoalloteichus hymeniacidonis</name>
    <dbReference type="NCBI Taxonomy" id="340345"/>
    <lineage>
        <taxon>Bacteria</taxon>
        <taxon>Bacillati</taxon>
        <taxon>Actinomycetota</taxon>
        <taxon>Actinomycetes</taxon>
        <taxon>Pseudonocardiales</taxon>
        <taxon>Pseudonocardiaceae</taxon>
        <taxon>Actinoalloteichus</taxon>
    </lineage>
</organism>
<dbReference type="KEGG" id="ahm:TL08_25795"/>
<evidence type="ECO:0000313" key="2">
    <source>
        <dbReference type="EMBL" id="AOS65929.1"/>
    </source>
</evidence>
<dbReference type="AlphaFoldDB" id="A0AAC9HUP1"/>
<evidence type="ECO:0000313" key="3">
    <source>
        <dbReference type="Proteomes" id="UP000095210"/>
    </source>
</evidence>
<dbReference type="RefSeq" id="WP_069852743.1">
    <property type="nucleotide sequence ID" value="NZ_CP014859.1"/>
</dbReference>
<dbReference type="Proteomes" id="UP000095210">
    <property type="component" value="Chromosome"/>
</dbReference>
<feature type="domain" description="Hemerythrin-like" evidence="1">
    <location>
        <begin position="3"/>
        <end position="125"/>
    </location>
</feature>
<dbReference type="InterPro" id="IPR012312">
    <property type="entry name" value="Hemerythrin-like"/>
</dbReference>
<keyword evidence="3" id="KW-1185">Reference proteome</keyword>
<dbReference type="CDD" id="cd12108">
    <property type="entry name" value="Hr-like"/>
    <property type="match status" value="1"/>
</dbReference>
<accession>A0AAC9HUP1</accession>
<reference evidence="3" key="1">
    <citation type="submission" date="2016-03" db="EMBL/GenBank/DDBJ databases">
        <title>Complete genome sequence of the type strain Actinoalloteichus hymeniacidonis DSM 45092.</title>
        <authorList>
            <person name="Schaffert L."/>
            <person name="Albersmeier A."/>
            <person name="Winkler A."/>
            <person name="Kalinowski J."/>
            <person name="Zotchev S."/>
            <person name="Ruckert C."/>
        </authorList>
    </citation>
    <scope>NUCLEOTIDE SEQUENCE [LARGE SCALE GENOMIC DNA]</scope>
    <source>
        <strain evidence="3">HPA177(T) (DSM 45092(T))</strain>
    </source>
</reference>
<dbReference type="PANTHER" id="PTHR38048">
    <property type="entry name" value="EXPRESSED PROTEIN"/>
    <property type="match status" value="1"/>
</dbReference>
<proteinExistence type="predicted"/>
<name>A0AAC9HUP1_9PSEU</name>
<evidence type="ECO:0000259" key="1">
    <source>
        <dbReference type="Pfam" id="PF01814"/>
    </source>
</evidence>
<dbReference type="Gene3D" id="1.20.120.520">
    <property type="entry name" value="nmb1532 protein domain like"/>
    <property type="match status" value="1"/>
</dbReference>
<sequence length="153" mass="16910">MQRIHNWLRSEVAALRDGTSPTDARSLGAHCLAFCSVLTNHHTAEDRGVFPALAERHPELREVLQGLSQDHSMIGTMLAKVERIGRELIDEPDESRATALRSELDGISIVMESHFSWEERRILAALDDFGDELSQVGKDASTKTLLGVDPPAL</sequence>
<dbReference type="Pfam" id="PF01814">
    <property type="entry name" value="Hemerythrin"/>
    <property type="match status" value="1"/>
</dbReference>
<dbReference type="PANTHER" id="PTHR38048:SF2">
    <property type="entry name" value="HEMERYTHRIN-LIKE DOMAIN-CONTAINING PROTEIN"/>
    <property type="match status" value="1"/>
</dbReference>
<dbReference type="InterPro" id="IPR053206">
    <property type="entry name" value="Dimeric_xanthone_biosynth"/>
</dbReference>
<gene>
    <name evidence="2" type="ORF">TL08_25795</name>
</gene>